<dbReference type="EMBL" id="MN043729">
    <property type="protein sequence ID" value="QDP42977.1"/>
    <property type="molecule type" value="Genomic_DNA"/>
</dbReference>
<evidence type="ECO:0008006" key="3">
    <source>
        <dbReference type="Google" id="ProtNLM"/>
    </source>
</evidence>
<keyword evidence="2" id="KW-1185">Reference proteome</keyword>
<gene>
    <name evidence="1" type="ORF">Goe8_c02040</name>
</gene>
<sequence>MLKQPKTKTLSLEDKKKLASSRGYTLLADNNFDVKTKVYLQKESDDFVYETFWDNFTRGITPKKTTLKSKKQYALDRGYILNETDNFGNRANVTVVEMDSGIEYIVQWGRFIAGATPKMITLEGKRTIAKSKGYTLLETEDFSTAAKVWLRNDETNEKYHVKFSNFFHKGYRGDGTRSIGEAIVLAYLKENLLADYTFQREYRVDYAPKRKGFYDFCITTLDKQNILAFIEYDGIQHFQPTFGIESFNSTQRSDKAKTKYAEEKGIPLLRIPYTTRKEKDIARCIQAAFPSLVEAEIKQFVPKQTRKGENN</sequence>
<reference evidence="1 2" key="1">
    <citation type="submission" date="2019-06" db="EMBL/GenBank/DDBJ databases">
        <authorList>
            <person name="Hertel R."/>
        </authorList>
    </citation>
    <scope>NUCLEOTIDE SEQUENCE [LARGE SCALE GENOMIC DNA]</scope>
</reference>
<proteinExistence type="predicted"/>
<evidence type="ECO:0000313" key="1">
    <source>
        <dbReference type="EMBL" id="QDP42977.1"/>
    </source>
</evidence>
<protein>
    <recommendedName>
        <fullName evidence="3">DUF2726 domain-containing protein</fullName>
    </recommendedName>
</protein>
<name>A0A516KN25_9CAUD</name>
<dbReference type="Gene3D" id="3.40.960.10">
    <property type="entry name" value="VSR Endonuclease"/>
    <property type="match status" value="1"/>
</dbReference>
<accession>A0A516KN25</accession>
<organism evidence="1 2">
    <name type="scientific">Bacillus phage vB_BmeM-Goe8</name>
    <dbReference type="NCBI Taxonomy" id="2593638"/>
    <lineage>
        <taxon>Viruses</taxon>
        <taxon>Duplodnaviria</taxon>
        <taxon>Heunggongvirae</taxon>
        <taxon>Uroviricota</taxon>
        <taxon>Caudoviricetes</taxon>
        <taxon>Herelleviridae</taxon>
        <taxon>Bastillevirinae</taxon>
        <taxon>Goettingenvirus</taxon>
        <taxon>Goettingenvirus goe8</taxon>
    </lineage>
</organism>
<evidence type="ECO:0000313" key="2">
    <source>
        <dbReference type="Proteomes" id="UP000317800"/>
    </source>
</evidence>
<dbReference type="Proteomes" id="UP000317800">
    <property type="component" value="Segment"/>
</dbReference>